<evidence type="ECO:0000313" key="3">
    <source>
        <dbReference type="Proteomes" id="UP000614714"/>
    </source>
</evidence>
<protein>
    <submittedName>
        <fullName evidence="2">DUF3592 domain-containing protein</fullName>
    </submittedName>
</protein>
<name>A0ABS0YG00_9BACT</name>
<keyword evidence="1" id="KW-0812">Transmembrane</keyword>
<keyword evidence="1" id="KW-1133">Transmembrane helix</keyword>
<organism evidence="2 3">
    <name type="scientific">Geomonas anaerohicana</name>
    <dbReference type="NCBI Taxonomy" id="2798583"/>
    <lineage>
        <taxon>Bacteria</taxon>
        <taxon>Pseudomonadati</taxon>
        <taxon>Thermodesulfobacteriota</taxon>
        <taxon>Desulfuromonadia</taxon>
        <taxon>Geobacterales</taxon>
        <taxon>Geobacteraceae</taxon>
        <taxon>Geomonas</taxon>
    </lineage>
</organism>
<feature type="transmembrane region" description="Helical" evidence="1">
    <location>
        <begin position="188"/>
        <end position="208"/>
    </location>
</feature>
<dbReference type="Proteomes" id="UP000614714">
    <property type="component" value="Unassembled WGS sequence"/>
</dbReference>
<feature type="transmembrane region" description="Helical" evidence="1">
    <location>
        <begin position="165"/>
        <end position="182"/>
    </location>
</feature>
<reference evidence="2 3" key="1">
    <citation type="submission" date="2020-12" db="EMBL/GenBank/DDBJ databases">
        <title>Geomonas sp. Red421, isolated from paddy soil.</title>
        <authorList>
            <person name="Xu Z."/>
            <person name="Zhang Z."/>
            <person name="Masuda Y."/>
            <person name="Itoh H."/>
            <person name="Senoo K."/>
        </authorList>
    </citation>
    <scope>NUCLEOTIDE SEQUENCE [LARGE SCALE GENOMIC DNA]</scope>
    <source>
        <strain evidence="2 3">Red421</strain>
    </source>
</reference>
<dbReference type="RefSeq" id="WP_199389554.1">
    <property type="nucleotide sequence ID" value="NZ_JAEMHL010000006.1"/>
</dbReference>
<sequence>MDKLDTFPTKRVDQVSAVDESGRKLKGGGCSAGHAAPLAKERQDTGQMLLLGISVITIAIALYLIVQILLGKAAERWPTARGNLEKFRSRTWTATSKFPSIQGDSEQCLLDVTYSYEVGGKVYRSKRFNFGVDKYYLTEQGLYRTPQELENDELTRQLKTNNFTVRYWPLVPSVAVLVPGIINEKRHYATAGVVMVIGVILSLAVIALQ</sequence>
<gene>
    <name evidence="2" type="ORF">JFN91_12645</name>
</gene>
<evidence type="ECO:0000313" key="2">
    <source>
        <dbReference type="EMBL" id="MBJ6751064.1"/>
    </source>
</evidence>
<evidence type="ECO:0000256" key="1">
    <source>
        <dbReference type="SAM" id="Phobius"/>
    </source>
</evidence>
<accession>A0ABS0YG00</accession>
<proteinExistence type="predicted"/>
<feature type="transmembrane region" description="Helical" evidence="1">
    <location>
        <begin position="48"/>
        <end position="71"/>
    </location>
</feature>
<comment type="caution">
    <text evidence="2">The sequence shown here is derived from an EMBL/GenBank/DDBJ whole genome shotgun (WGS) entry which is preliminary data.</text>
</comment>
<keyword evidence="1" id="KW-0472">Membrane</keyword>
<dbReference type="EMBL" id="JAEMHL010000006">
    <property type="protein sequence ID" value="MBJ6751064.1"/>
    <property type="molecule type" value="Genomic_DNA"/>
</dbReference>
<keyword evidence="3" id="KW-1185">Reference proteome</keyword>